<dbReference type="STRING" id="42251.A0A2T7A075"/>
<evidence type="ECO:0000313" key="3">
    <source>
        <dbReference type="EMBL" id="PUU81111.1"/>
    </source>
</evidence>
<dbReference type="InterPro" id="IPR018620">
    <property type="entry name" value="Ubiquitin3-bd_protein_But2_C"/>
</dbReference>
<feature type="domain" description="Ubiquitin 3 binding protein But2 C-terminal" evidence="2">
    <location>
        <begin position="27"/>
        <end position="159"/>
    </location>
</feature>
<organism evidence="3 4">
    <name type="scientific">Tuber borchii</name>
    <name type="common">White truffle</name>
    <dbReference type="NCBI Taxonomy" id="42251"/>
    <lineage>
        <taxon>Eukaryota</taxon>
        <taxon>Fungi</taxon>
        <taxon>Dikarya</taxon>
        <taxon>Ascomycota</taxon>
        <taxon>Pezizomycotina</taxon>
        <taxon>Pezizomycetes</taxon>
        <taxon>Pezizales</taxon>
        <taxon>Tuberaceae</taxon>
        <taxon>Tuber</taxon>
    </lineage>
</organism>
<dbReference type="Proteomes" id="UP000244722">
    <property type="component" value="Unassembled WGS sequence"/>
</dbReference>
<reference evidence="3 4" key="1">
    <citation type="submission" date="2017-04" db="EMBL/GenBank/DDBJ databases">
        <title>Draft genome sequence of Tuber borchii Vittad., a whitish edible truffle.</title>
        <authorList>
            <consortium name="DOE Joint Genome Institute"/>
            <person name="Murat C."/>
            <person name="Kuo A."/>
            <person name="Barry K.W."/>
            <person name="Clum A."/>
            <person name="Dockter R.B."/>
            <person name="Fauchery L."/>
            <person name="Iotti M."/>
            <person name="Kohler A."/>
            <person name="Labutti K."/>
            <person name="Lindquist E.A."/>
            <person name="Lipzen A."/>
            <person name="Ohm R.A."/>
            <person name="Wang M."/>
            <person name="Grigoriev I.V."/>
            <person name="Zambonelli A."/>
            <person name="Martin F.M."/>
        </authorList>
    </citation>
    <scope>NUCLEOTIDE SEQUENCE [LARGE SCALE GENOMIC DNA]</scope>
    <source>
        <strain evidence="3 4">Tbo3840</strain>
    </source>
</reference>
<evidence type="ECO:0000256" key="1">
    <source>
        <dbReference type="SAM" id="SignalP"/>
    </source>
</evidence>
<dbReference type="AlphaFoldDB" id="A0A2T7A075"/>
<feature type="signal peptide" evidence="1">
    <location>
        <begin position="1"/>
        <end position="16"/>
    </location>
</feature>
<sequence>AAISILATLASVLALADLTPRSLVIRPEICVKIKEDFPRTSFPEPPCEVSRSNGQRTVKALLRFDVPPCTGKCTISFTDALTATGSRRLQLFTTIGYPAEGNTWESSPSTNNHIGTFLVSIPGPAVVVEDFGLTFDCPKTTTKYGYEVQPVWDDVSVTW</sequence>
<feature type="non-terminal residue" evidence="3">
    <location>
        <position position="159"/>
    </location>
</feature>
<accession>A0A2T7A075</accession>
<proteinExistence type="predicted"/>
<feature type="non-terminal residue" evidence="3">
    <location>
        <position position="1"/>
    </location>
</feature>
<gene>
    <name evidence="3" type="ORF">B9Z19DRAFT_889861</name>
</gene>
<dbReference type="Pfam" id="PF09792">
    <property type="entry name" value="But2"/>
    <property type="match status" value="1"/>
</dbReference>
<protein>
    <recommendedName>
        <fullName evidence="2">Ubiquitin 3 binding protein But2 C-terminal domain-containing protein</fullName>
    </recommendedName>
</protein>
<keyword evidence="1" id="KW-0732">Signal</keyword>
<keyword evidence="4" id="KW-1185">Reference proteome</keyword>
<evidence type="ECO:0000313" key="4">
    <source>
        <dbReference type="Proteomes" id="UP000244722"/>
    </source>
</evidence>
<dbReference type="EMBL" id="NESQ01000050">
    <property type="protein sequence ID" value="PUU81111.1"/>
    <property type="molecule type" value="Genomic_DNA"/>
</dbReference>
<name>A0A2T7A075_TUBBO</name>
<evidence type="ECO:0000259" key="2">
    <source>
        <dbReference type="Pfam" id="PF09792"/>
    </source>
</evidence>
<comment type="caution">
    <text evidence="3">The sequence shown here is derived from an EMBL/GenBank/DDBJ whole genome shotgun (WGS) entry which is preliminary data.</text>
</comment>
<feature type="chain" id="PRO_5015445159" description="Ubiquitin 3 binding protein But2 C-terminal domain-containing protein" evidence="1">
    <location>
        <begin position="17"/>
        <end position="159"/>
    </location>
</feature>